<feature type="transmembrane region" description="Helical" evidence="1">
    <location>
        <begin position="27"/>
        <end position="48"/>
    </location>
</feature>
<keyword evidence="1" id="KW-1133">Transmembrane helix</keyword>
<comment type="caution">
    <text evidence="2">The sequence shown here is derived from an EMBL/GenBank/DDBJ whole genome shotgun (WGS) entry which is preliminary data.</text>
</comment>
<keyword evidence="3" id="KW-1185">Reference proteome</keyword>
<name>A0A401U039_CHIPU</name>
<evidence type="ECO:0000256" key="1">
    <source>
        <dbReference type="SAM" id="Phobius"/>
    </source>
</evidence>
<keyword evidence="1" id="KW-0812">Transmembrane</keyword>
<organism evidence="2 3">
    <name type="scientific">Chiloscyllium punctatum</name>
    <name type="common">Brownbanded bambooshark</name>
    <name type="synonym">Hemiscyllium punctatum</name>
    <dbReference type="NCBI Taxonomy" id="137246"/>
    <lineage>
        <taxon>Eukaryota</taxon>
        <taxon>Metazoa</taxon>
        <taxon>Chordata</taxon>
        <taxon>Craniata</taxon>
        <taxon>Vertebrata</taxon>
        <taxon>Chondrichthyes</taxon>
        <taxon>Elasmobranchii</taxon>
        <taxon>Galeomorphii</taxon>
        <taxon>Galeoidea</taxon>
        <taxon>Orectolobiformes</taxon>
        <taxon>Hemiscylliidae</taxon>
        <taxon>Chiloscyllium</taxon>
    </lineage>
</organism>
<gene>
    <name evidence="2" type="ORF">chiPu_0032303</name>
</gene>
<dbReference type="Proteomes" id="UP000287033">
    <property type="component" value="Unassembled WGS sequence"/>
</dbReference>
<proteinExistence type="predicted"/>
<dbReference type="EMBL" id="BEZZ01233188">
    <property type="protein sequence ID" value="GCC48240.1"/>
    <property type="molecule type" value="Genomic_DNA"/>
</dbReference>
<protein>
    <submittedName>
        <fullName evidence="2">Uncharacterized protein</fullName>
    </submittedName>
</protein>
<sequence length="83" mass="8999">CDPKRESCQLCNYIQESGSLTPGLVPLTAFAFSGLGLMTVVVLGYLVWKTWKKRSPSSPGKIPHLPDPSRTPTVGFGVHWGTV</sequence>
<feature type="non-terminal residue" evidence="2">
    <location>
        <position position="1"/>
    </location>
</feature>
<reference evidence="2 3" key="1">
    <citation type="journal article" date="2018" name="Nat. Ecol. Evol.">
        <title>Shark genomes provide insights into elasmobranch evolution and the origin of vertebrates.</title>
        <authorList>
            <person name="Hara Y"/>
            <person name="Yamaguchi K"/>
            <person name="Onimaru K"/>
            <person name="Kadota M"/>
            <person name="Koyanagi M"/>
            <person name="Keeley SD"/>
            <person name="Tatsumi K"/>
            <person name="Tanaka K"/>
            <person name="Motone F"/>
            <person name="Kageyama Y"/>
            <person name="Nozu R"/>
            <person name="Adachi N"/>
            <person name="Nishimura O"/>
            <person name="Nakagawa R"/>
            <person name="Tanegashima C"/>
            <person name="Kiyatake I"/>
            <person name="Matsumoto R"/>
            <person name="Murakumo K"/>
            <person name="Nishida K"/>
            <person name="Terakita A"/>
            <person name="Kuratani S"/>
            <person name="Sato K"/>
            <person name="Hyodo S Kuraku.S."/>
        </authorList>
    </citation>
    <scope>NUCLEOTIDE SEQUENCE [LARGE SCALE GENOMIC DNA]</scope>
</reference>
<keyword evidence="1" id="KW-0472">Membrane</keyword>
<evidence type="ECO:0000313" key="2">
    <source>
        <dbReference type="EMBL" id="GCC48240.1"/>
    </source>
</evidence>
<accession>A0A401U039</accession>
<dbReference type="AlphaFoldDB" id="A0A401U039"/>
<evidence type="ECO:0000313" key="3">
    <source>
        <dbReference type="Proteomes" id="UP000287033"/>
    </source>
</evidence>